<dbReference type="AlphaFoldDB" id="A0A645A1U2"/>
<reference evidence="1" key="1">
    <citation type="submission" date="2019-08" db="EMBL/GenBank/DDBJ databases">
        <authorList>
            <person name="Kucharzyk K."/>
            <person name="Murdoch R.W."/>
            <person name="Higgins S."/>
            <person name="Loffler F."/>
        </authorList>
    </citation>
    <scope>NUCLEOTIDE SEQUENCE</scope>
</reference>
<evidence type="ECO:0000313" key="1">
    <source>
        <dbReference type="EMBL" id="MPM46221.1"/>
    </source>
</evidence>
<protein>
    <submittedName>
        <fullName evidence="1">Uncharacterized protein</fullName>
    </submittedName>
</protein>
<gene>
    <name evidence="1" type="ORF">SDC9_92919</name>
</gene>
<organism evidence="1">
    <name type="scientific">bioreactor metagenome</name>
    <dbReference type="NCBI Taxonomy" id="1076179"/>
    <lineage>
        <taxon>unclassified sequences</taxon>
        <taxon>metagenomes</taxon>
        <taxon>ecological metagenomes</taxon>
    </lineage>
</organism>
<dbReference type="EMBL" id="VSSQ01011189">
    <property type="protein sequence ID" value="MPM46221.1"/>
    <property type="molecule type" value="Genomic_DNA"/>
</dbReference>
<accession>A0A645A1U2</accession>
<sequence>MYFVCDIDKIAVFTDRFYKYVEADLGLRIGVEPYVIIEFYKRFPVNVFSDGNRDKFFKRKVGVYLNFSADNGVVGKLNRQYKPCV</sequence>
<name>A0A645A1U2_9ZZZZ</name>
<comment type="caution">
    <text evidence="1">The sequence shown here is derived from an EMBL/GenBank/DDBJ whole genome shotgun (WGS) entry which is preliminary data.</text>
</comment>
<proteinExistence type="predicted"/>